<keyword evidence="1" id="KW-0328">Glycosyltransferase</keyword>
<organism evidence="3 4">
    <name type="scientific">Bowmanella pacifica</name>
    <dbReference type="NCBI Taxonomy" id="502051"/>
    <lineage>
        <taxon>Bacteria</taxon>
        <taxon>Pseudomonadati</taxon>
        <taxon>Pseudomonadota</taxon>
        <taxon>Gammaproteobacteria</taxon>
        <taxon>Alteromonadales</taxon>
        <taxon>Alteromonadaceae</taxon>
        <taxon>Bowmanella</taxon>
    </lineage>
</organism>
<protein>
    <submittedName>
        <fullName evidence="3">UDP-N-acetyl-D-mannosaminuronic acid transferase</fullName>
    </submittedName>
</protein>
<name>A0A918DHQ3_9ALTE</name>
<sequence length="257" mass="29876">MKSYIVSTEVAVTSFQQALDAILLMCETRQQGYVCLANVHMCMEAYDDPDFASLLRRARLVLPDGRPLLWMQRLQGYSSASQVRGQDMFLALCEQAQDKEIRVGIYGGEDSVLLQSLTDTLLHRFPRLRLVYRYAPPFRPLTAEEEHKVAEDIRQLDVQLLLVALGCPKQEKWMASHQHLGPLMIGIGAAVDFIAGRKSSAPRWMQKVGLEWFYRFGQEPKRLFWRYIKHNPRFMLLGLRQLVLFWWQILCRKSRQS</sequence>
<dbReference type="NCBIfam" id="TIGR00696">
    <property type="entry name" value="wecG_tagA_cpsF"/>
    <property type="match status" value="1"/>
</dbReference>
<reference evidence="3" key="2">
    <citation type="submission" date="2020-09" db="EMBL/GenBank/DDBJ databases">
        <authorList>
            <person name="Sun Q."/>
            <person name="Zhou Y."/>
        </authorList>
    </citation>
    <scope>NUCLEOTIDE SEQUENCE</scope>
    <source>
        <strain evidence="3">CGMCC 1.7086</strain>
    </source>
</reference>
<evidence type="ECO:0000313" key="4">
    <source>
        <dbReference type="Proteomes" id="UP000606935"/>
    </source>
</evidence>
<dbReference type="PANTHER" id="PTHR34136:SF1">
    <property type="entry name" value="UDP-N-ACETYL-D-MANNOSAMINURONIC ACID TRANSFERASE"/>
    <property type="match status" value="1"/>
</dbReference>
<keyword evidence="2 3" id="KW-0808">Transferase</keyword>
<keyword evidence="4" id="KW-1185">Reference proteome</keyword>
<evidence type="ECO:0000313" key="3">
    <source>
        <dbReference type="EMBL" id="GGO64762.1"/>
    </source>
</evidence>
<dbReference type="RefSeq" id="WP_229701999.1">
    <property type="nucleotide sequence ID" value="NZ_BMLS01000001.1"/>
</dbReference>
<dbReference type="Proteomes" id="UP000606935">
    <property type="component" value="Unassembled WGS sequence"/>
</dbReference>
<dbReference type="Pfam" id="PF03808">
    <property type="entry name" value="Glyco_tran_WecG"/>
    <property type="match status" value="1"/>
</dbReference>
<dbReference type="EMBL" id="BMLS01000001">
    <property type="protein sequence ID" value="GGO64762.1"/>
    <property type="molecule type" value="Genomic_DNA"/>
</dbReference>
<evidence type="ECO:0000256" key="1">
    <source>
        <dbReference type="ARBA" id="ARBA00022676"/>
    </source>
</evidence>
<accession>A0A918DHQ3</accession>
<dbReference type="PANTHER" id="PTHR34136">
    <property type="match status" value="1"/>
</dbReference>
<dbReference type="GO" id="GO:0016758">
    <property type="term" value="F:hexosyltransferase activity"/>
    <property type="evidence" value="ECO:0007669"/>
    <property type="project" value="TreeGrafter"/>
</dbReference>
<comment type="caution">
    <text evidence="3">The sequence shown here is derived from an EMBL/GenBank/DDBJ whole genome shotgun (WGS) entry which is preliminary data.</text>
</comment>
<gene>
    <name evidence="3" type="ORF">GCM10010982_04970</name>
</gene>
<reference evidence="3" key="1">
    <citation type="journal article" date="2014" name="Int. J. Syst. Evol. Microbiol.">
        <title>Complete genome sequence of Corynebacterium casei LMG S-19264T (=DSM 44701T), isolated from a smear-ripened cheese.</title>
        <authorList>
            <consortium name="US DOE Joint Genome Institute (JGI-PGF)"/>
            <person name="Walter F."/>
            <person name="Albersmeier A."/>
            <person name="Kalinowski J."/>
            <person name="Ruckert C."/>
        </authorList>
    </citation>
    <scope>NUCLEOTIDE SEQUENCE</scope>
    <source>
        <strain evidence="3">CGMCC 1.7086</strain>
    </source>
</reference>
<evidence type="ECO:0000256" key="2">
    <source>
        <dbReference type="ARBA" id="ARBA00022679"/>
    </source>
</evidence>
<dbReference type="AlphaFoldDB" id="A0A918DHQ3"/>
<dbReference type="InterPro" id="IPR004629">
    <property type="entry name" value="WecG_TagA_CpsF"/>
</dbReference>
<dbReference type="CDD" id="cd06533">
    <property type="entry name" value="Glyco_transf_WecG_TagA"/>
    <property type="match status" value="1"/>
</dbReference>
<proteinExistence type="predicted"/>